<keyword evidence="1" id="KW-0472">Membrane</keyword>
<evidence type="ECO:0000313" key="2">
    <source>
        <dbReference type="EMBL" id="AHD07807.1"/>
    </source>
</evidence>
<proteinExistence type="predicted"/>
<keyword evidence="3" id="KW-1185">Reference proteome</keyword>
<geneLocation type="plasmid" evidence="2 3">
    <name>pPLA2_10</name>
</geneLocation>
<keyword evidence="1" id="KW-0812">Transmembrane</keyword>
<sequence>MSVREGGVNMLTSIDIHAWLDTFLAAASLFVAFRTLQVTKKPKKKRSKRAGTRSKRRY</sequence>
<reference evidence="2 3" key="1">
    <citation type="journal article" date="2014" name="PLoS ONE">
        <title>How to Kill the Honey Bee Larva: Genomic Potential and Virulence Mechanisms of Paenibacillus larvae.</title>
        <authorList>
            <person name="Djukic M."/>
            <person name="Brzuszkiewicz E."/>
            <person name="Funfhaus A."/>
            <person name="Voss J."/>
            <person name="Gollnow K."/>
            <person name="Poppinga L."/>
            <person name="Liesegang H."/>
            <person name="Garcia-Gonzalez E."/>
            <person name="Genersch E."/>
            <person name="Daniel R."/>
        </authorList>
    </citation>
    <scope>NUCLEOTIDE SEQUENCE [LARGE SCALE GENOMIC DNA]</scope>
    <source>
        <strain evidence="2 3">DSM 25430</strain>
        <plasmid evidence="3">Plasmid pPLA2_10</plasmid>
    </source>
</reference>
<evidence type="ECO:0000256" key="1">
    <source>
        <dbReference type="SAM" id="Phobius"/>
    </source>
</evidence>
<name>V9WFE2_9BACL</name>
<feature type="transmembrane region" description="Helical" evidence="1">
    <location>
        <begin position="16"/>
        <end position="36"/>
    </location>
</feature>
<evidence type="ECO:0000313" key="3">
    <source>
        <dbReference type="Proteomes" id="UP000029431"/>
    </source>
</evidence>
<dbReference type="KEGG" id="plv:ERIC2_10p00230"/>
<keyword evidence="2" id="KW-0614">Plasmid</keyword>
<dbReference type="HOGENOM" id="CLU_2975040_0_0_9"/>
<dbReference type="AlphaFoldDB" id="V9WFE2"/>
<keyword evidence="1" id="KW-1133">Transmembrane helix</keyword>
<accession>V9WFE2</accession>
<dbReference type="Proteomes" id="UP000029431">
    <property type="component" value="Plasmid pPLA2_10"/>
</dbReference>
<dbReference type="EMBL" id="CP003356">
    <property type="protein sequence ID" value="AHD07807.1"/>
    <property type="molecule type" value="Genomic_DNA"/>
</dbReference>
<organism evidence="2 3">
    <name type="scientific">Paenibacillus larvae subsp. larvae DSM 25430</name>
    <dbReference type="NCBI Taxonomy" id="697284"/>
    <lineage>
        <taxon>Bacteria</taxon>
        <taxon>Bacillati</taxon>
        <taxon>Bacillota</taxon>
        <taxon>Bacilli</taxon>
        <taxon>Bacillales</taxon>
        <taxon>Paenibacillaceae</taxon>
        <taxon>Paenibacillus</taxon>
    </lineage>
</organism>
<gene>
    <name evidence="2" type="ORF">ERIC2_10p00230</name>
</gene>
<protein>
    <submittedName>
        <fullName evidence="2">Uncharacterized protein</fullName>
    </submittedName>
</protein>